<evidence type="ECO:0000313" key="2">
    <source>
        <dbReference type="EMBL" id="QWV96518.1"/>
    </source>
</evidence>
<evidence type="ECO:0000313" key="3">
    <source>
        <dbReference type="Proteomes" id="UP000683493"/>
    </source>
</evidence>
<organism evidence="2 3">
    <name type="scientific">Geomonas diazotrophica</name>
    <dbReference type="NCBI Taxonomy" id="2843197"/>
    <lineage>
        <taxon>Bacteria</taxon>
        <taxon>Pseudomonadati</taxon>
        <taxon>Thermodesulfobacteriota</taxon>
        <taxon>Desulfuromonadia</taxon>
        <taxon>Geobacterales</taxon>
        <taxon>Geobacteraceae</taxon>
        <taxon>Geomonas</taxon>
    </lineage>
</organism>
<gene>
    <name evidence="2" type="ORF">KP005_14205</name>
</gene>
<keyword evidence="1" id="KW-0472">Membrane</keyword>
<keyword evidence="1" id="KW-1133">Transmembrane helix</keyword>
<proteinExistence type="predicted"/>
<feature type="transmembrane region" description="Helical" evidence="1">
    <location>
        <begin position="109"/>
        <end position="127"/>
    </location>
</feature>
<sequence length="143" mass="15701">MMSVTNSAPKRKLLSFALVCLGALAPLARYLLDGHTLVWRDTSMLFQPIRPLVVEALRQLRWRGHLYLPQRSVSPVAVDISVPIISGAMKWPAGKHVLEMTYDPAEVKAGGVVSLIGLALCAILGVLEFRRLWGRKPASETAT</sequence>
<reference evidence="2 3" key="1">
    <citation type="submission" date="2021-06" db="EMBL/GenBank/DDBJ databases">
        <title>Gemonas diversity in paddy soil.</title>
        <authorList>
            <person name="Liu G."/>
        </authorList>
    </citation>
    <scope>NUCLEOTIDE SEQUENCE [LARGE SCALE GENOMIC DNA]</scope>
    <source>
        <strain evidence="2 3">RG29</strain>
    </source>
</reference>
<dbReference type="Proteomes" id="UP000683493">
    <property type="component" value="Chromosome"/>
</dbReference>
<evidence type="ECO:0000256" key="1">
    <source>
        <dbReference type="SAM" id="Phobius"/>
    </source>
</evidence>
<keyword evidence="1" id="KW-0812">Transmembrane</keyword>
<name>A0ABX8JDN3_9BACT</name>
<dbReference type="EMBL" id="CP076724">
    <property type="protein sequence ID" value="QWV96518.1"/>
    <property type="molecule type" value="Genomic_DNA"/>
</dbReference>
<protein>
    <recommendedName>
        <fullName evidence="4">DUF3592 domain-containing protein</fullName>
    </recommendedName>
</protein>
<evidence type="ECO:0008006" key="4">
    <source>
        <dbReference type="Google" id="ProtNLM"/>
    </source>
</evidence>
<accession>A0ABX8JDN3</accession>
<keyword evidence="3" id="KW-1185">Reference proteome</keyword>